<dbReference type="InterPro" id="IPR009003">
    <property type="entry name" value="Peptidase_S1_PA"/>
</dbReference>
<proteinExistence type="predicted"/>
<dbReference type="EMBL" id="NOXV01000068">
    <property type="protein sequence ID" value="OYQ48496.1"/>
    <property type="molecule type" value="Genomic_DNA"/>
</dbReference>
<dbReference type="Gene3D" id="2.40.10.10">
    <property type="entry name" value="Trypsin-like serine proteases"/>
    <property type="match status" value="2"/>
</dbReference>
<dbReference type="OrthoDB" id="9766361at2"/>
<evidence type="ECO:0008006" key="3">
    <source>
        <dbReference type="Google" id="ProtNLM"/>
    </source>
</evidence>
<gene>
    <name evidence="1" type="ORF">CHU92_00655</name>
</gene>
<accession>A0A256A442</accession>
<protein>
    <recommendedName>
        <fullName evidence="3">Serine protease</fullName>
    </recommendedName>
</protein>
<name>A0A256A442_9FLAO</name>
<dbReference type="Pfam" id="PF13365">
    <property type="entry name" value="Trypsin_2"/>
    <property type="match status" value="1"/>
</dbReference>
<dbReference type="AlphaFoldDB" id="A0A256A442"/>
<dbReference type="InterPro" id="IPR043504">
    <property type="entry name" value="Peptidase_S1_PA_chymotrypsin"/>
</dbReference>
<dbReference type="SUPFAM" id="SSF50494">
    <property type="entry name" value="Trypsin-like serine proteases"/>
    <property type="match status" value="1"/>
</dbReference>
<dbReference type="Proteomes" id="UP000216605">
    <property type="component" value="Unassembled WGS sequence"/>
</dbReference>
<comment type="caution">
    <text evidence="1">The sequence shown here is derived from an EMBL/GenBank/DDBJ whole genome shotgun (WGS) entry which is preliminary data.</text>
</comment>
<reference evidence="1 2" key="1">
    <citation type="submission" date="2017-07" db="EMBL/GenBank/DDBJ databases">
        <title>Flavobacterium cyanobacteriorum sp. nov., isolated from cyanobacterial aggregates in a eutrophic lake.</title>
        <authorList>
            <person name="Cai H."/>
        </authorList>
    </citation>
    <scope>NUCLEOTIDE SEQUENCE [LARGE SCALE GENOMIC DNA]</scope>
    <source>
        <strain evidence="1 2">TH021</strain>
    </source>
</reference>
<keyword evidence="2" id="KW-1185">Reference proteome</keyword>
<evidence type="ECO:0000313" key="2">
    <source>
        <dbReference type="Proteomes" id="UP000216605"/>
    </source>
</evidence>
<evidence type="ECO:0000313" key="1">
    <source>
        <dbReference type="EMBL" id="OYQ48496.1"/>
    </source>
</evidence>
<sequence>MNYPQTRTLNLKKKMALIPPMYIDCVVAIGTIVNGQQKWIGTGFLYGDLFEKTEDGSNKYVVYLVTNKHVLNNLDLILVRFNPQTGQSAKDYPAPLKDKDGKLLWTGHSDAEIDVAVLPVNINNVLDESMKCSFFQSDKHIADVKELQARETSEGDSVFVMGFPMGIVAADRQHVFVRGGVISRIKDLFENRSKDFVVDAFVFPGNRGGPILSKPEIISIQGTKSSNQSSLIGIIKSYIPYSDVAISQQTNRPRIIFEENTGLSKAEPVDHIIATIEEAKKKNPTT</sequence>
<organism evidence="1 2">
    <name type="scientific">Flavobacterium cyanobacteriorum</name>
    <dbReference type="NCBI Taxonomy" id="2022802"/>
    <lineage>
        <taxon>Bacteria</taxon>
        <taxon>Pseudomonadati</taxon>
        <taxon>Bacteroidota</taxon>
        <taxon>Flavobacteriia</taxon>
        <taxon>Flavobacteriales</taxon>
        <taxon>Flavobacteriaceae</taxon>
        <taxon>Flavobacterium</taxon>
    </lineage>
</organism>